<evidence type="ECO:0000313" key="12">
    <source>
        <dbReference type="EMBL" id="SCW02813.1"/>
    </source>
</evidence>
<organism evidence="12 13">
    <name type="scientific">Lachancea fermentati</name>
    <name type="common">Zygosaccharomyces fermentati</name>
    <dbReference type="NCBI Taxonomy" id="4955"/>
    <lineage>
        <taxon>Eukaryota</taxon>
        <taxon>Fungi</taxon>
        <taxon>Dikarya</taxon>
        <taxon>Ascomycota</taxon>
        <taxon>Saccharomycotina</taxon>
        <taxon>Saccharomycetes</taxon>
        <taxon>Saccharomycetales</taxon>
        <taxon>Saccharomycetaceae</taxon>
        <taxon>Lachancea</taxon>
    </lineage>
</organism>
<dbReference type="InterPro" id="IPR036871">
    <property type="entry name" value="PX_dom_sf"/>
</dbReference>
<keyword evidence="4" id="KW-0967">Endosome</keyword>
<dbReference type="GO" id="GO:0005829">
    <property type="term" value="C:cytosol"/>
    <property type="evidence" value="ECO:0007669"/>
    <property type="project" value="GOC"/>
</dbReference>
<evidence type="ECO:0000256" key="7">
    <source>
        <dbReference type="ARBA" id="ARBA00023121"/>
    </source>
</evidence>
<evidence type="ECO:0000259" key="11">
    <source>
        <dbReference type="PROSITE" id="PS50195"/>
    </source>
</evidence>
<evidence type="ECO:0000256" key="4">
    <source>
        <dbReference type="ARBA" id="ARBA00022753"/>
    </source>
</evidence>
<dbReference type="InterPro" id="IPR027267">
    <property type="entry name" value="AH/BAR_dom_sf"/>
</dbReference>
<dbReference type="GO" id="GO:0042147">
    <property type="term" value="P:retrograde transport, endosome to Golgi"/>
    <property type="evidence" value="ECO:0007669"/>
    <property type="project" value="InterPro"/>
</dbReference>
<dbReference type="STRING" id="4955.A0A1G4MG83"/>
<keyword evidence="3" id="KW-0813">Transport</keyword>
<dbReference type="Pfam" id="PF00787">
    <property type="entry name" value="PX"/>
    <property type="match status" value="1"/>
</dbReference>
<gene>
    <name evidence="12" type="ORF">LAFE_0F14840G</name>
</gene>
<dbReference type="InterPro" id="IPR051079">
    <property type="entry name" value="Sorting_Nexin_Autophagy"/>
</dbReference>
<dbReference type="GO" id="GO:0015031">
    <property type="term" value="P:protein transport"/>
    <property type="evidence" value="ECO:0007669"/>
    <property type="project" value="UniProtKB-KW"/>
</dbReference>
<dbReference type="GO" id="GO:0010008">
    <property type="term" value="C:endosome membrane"/>
    <property type="evidence" value="ECO:0007669"/>
    <property type="project" value="UniProtKB-SubCell"/>
</dbReference>
<dbReference type="AlphaFoldDB" id="A0A1G4MG83"/>
<dbReference type="GO" id="GO:0006914">
    <property type="term" value="P:autophagy"/>
    <property type="evidence" value="ECO:0007669"/>
    <property type="project" value="UniProtKB-KW"/>
</dbReference>
<keyword evidence="5" id="KW-0653">Protein transport</keyword>
<dbReference type="OMA" id="DFKDPWG"/>
<dbReference type="CDD" id="cd06867">
    <property type="entry name" value="PX_SNX41_42"/>
    <property type="match status" value="1"/>
</dbReference>
<sequence length="591" mass="67484">MNIFGDSEEEDNNPFSGTDHLYASGIAAVPEGQDDFFHSDALPDVQEKEETRDELMHQLFGSEATIKNSEPNASIIATQGTSQDADSEDFGSSIRPLRSPVFTKQEQPIKILDAGHYRDPYGKHAIGYTISYEEQTVTRRYSEFDTLRHSLCRLLPTVVVPPIPSKHPLIRYFLNPLNAEKDIKIIDKRKRLLASFLNNCIEISEIREHVVFKKFLDPEHIWRNVLNSPPISIIPMNNLLAPPLQPTKPSPLHLLLPNPTSATGYKDITTDSPELIELESEFMNYEKTLKSFERLLDPFEKHAKQNKLHFRALASSLAELGAYYNAFSLEGNIIALEKNMKQIEELSRGIEKIGQAVDVNYVSSEILTESIATMLEEPIGEMIHFITEAYNVLHFRKLKRLQFYIIDSTIKARQIRINDLKSAQEQMDRLEEALKRNAEESPTIAQAMQKIESTASNAQTRPGQLSQNERRGWTELFKSRGSKGSKSRKAALHKNDIEPHLLSDDERNEEVAKISRELEKLSECFRLITKDMNQVNDSISNSIQRLLHHFKSQWGKILKELTRVLLVWLKDCLLAWQNARKVIGSISIDTK</sequence>
<dbReference type="EMBL" id="LT598490">
    <property type="protein sequence ID" value="SCW02813.1"/>
    <property type="molecule type" value="Genomic_DNA"/>
</dbReference>
<dbReference type="PANTHER" id="PTHR46979">
    <property type="entry name" value="SORTING NEXIN-41"/>
    <property type="match status" value="1"/>
</dbReference>
<evidence type="ECO:0000313" key="13">
    <source>
        <dbReference type="Proteomes" id="UP000190831"/>
    </source>
</evidence>
<evidence type="ECO:0000256" key="10">
    <source>
        <dbReference type="SAM" id="MobiDB-lite"/>
    </source>
</evidence>
<name>A0A1G4MG83_LACFM</name>
<evidence type="ECO:0000256" key="1">
    <source>
        <dbReference type="ARBA" id="ARBA00004481"/>
    </source>
</evidence>
<feature type="compositionally biased region" description="Basic residues" evidence="10">
    <location>
        <begin position="480"/>
        <end position="492"/>
    </location>
</feature>
<evidence type="ECO:0000256" key="9">
    <source>
        <dbReference type="SAM" id="Coils"/>
    </source>
</evidence>
<dbReference type="OrthoDB" id="289314at2759"/>
<feature type="coiled-coil region" evidence="9">
    <location>
        <begin position="413"/>
        <end position="440"/>
    </location>
</feature>
<dbReference type="Gene3D" id="1.20.1270.60">
    <property type="entry name" value="Arfaptin homology (AH) domain/BAR domain"/>
    <property type="match status" value="1"/>
</dbReference>
<comment type="similarity">
    <text evidence="2">Belongs to the sorting nexin family.</text>
</comment>
<dbReference type="Proteomes" id="UP000190831">
    <property type="component" value="Chromosome F"/>
</dbReference>
<dbReference type="InterPro" id="IPR001683">
    <property type="entry name" value="PX_dom"/>
</dbReference>
<evidence type="ECO:0000256" key="6">
    <source>
        <dbReference type="ARBA" id="ARBA00023006"/>
    </source>
</evidence>
<dbReference type="SMART" id="SM00312">
    <property type="entry name" value="PX"/>
    <property type="match status" value="1"/>
</dbReference>
<comment type="subcellular location">
    <subcellularLocation>
        <location evidence="1">Endosome membrane</location>
        <topology evidence="1">Peripheral membrane protein</topology>
    </subcellularLocation>
</comment>
<reference evidence="13" key="1">
    <citation type="submission" date="2016-03" db="EMBL/GenBank/DDBJ databases">
        <authorList>
            <person name="Devillers H."/>
        </authorList>
    </citation>
    <scope>NUCLEOTIDE SEQUENCE [LARGE SCALE GENOMIC DNA]</scope>
</reference>
<dbReference type="GO" id="GO:0032266">
    <property type="term" value="F:phosphatidylinositol-3-phosphate binding"/>
    <property type="evidence" value="ECO:0007669"/>
    <property type="project" value="UniProtKB-ARBA"/>
</dbReference>
<evidence type="ECO:0000256" key="8">
    <source>
        <dbReference type="ARBA" id="ARBA00023136"/>
    </source>
</evidence>
<feature type="compositionally biased region" description="Polar residues" evidence="10">
    <location>
        <begin position="454"/>
        <end position="467"/>
    </location>
</feature>
<dbReference type="PROSITE" id="PS50195">
    <property type="entry name" value="PX"/>
    <property type="match status" value="1"/>
</dbReference>
<evidence type="ECO:0000256" key="2">
    <source>
        <dbReference type="ARBA" id="ARBA00010883"/>
    </source>
</evidence>
<protein>
    <submittedName>
        <fullName evidence="12">LAFE_0F14840g1_1</fullName>
    </submittedName>
</protein>
<dbReference type="Gene3D" id="3.30.1520.10">
    <property type="entry name" value="Phox-like domain"/>
    <property type="match status" value="1"/>
</dbReference>
<accession>A0A1G4MG83</accession>
<feature type="region of interest" description="Disordered" evidence="10">
    <location>
        <begin position="454"/>
        <end position="494"/>
    </location>
</feature>
<feature type="domain" description="PX" evidence="11">
    <location>
        <begin position="102"/>
        <end position="222"/>
    </location>
</feature>
<dbReference type="PANTHER" id="PTHR46979:SF2">
    <property type="entry name" value="SORTING NEXIN-41"/>
    <property type="match status" value="1"/>
</dbReference>
<dbReference type="SUPFAM" id="SSF64268">
    <property type="entry name" value="PX domain"/>
    <property type="match status" value="1"/>
</dbReference>
<evidence type="ECO:0000256" key="3">
    <source>
        <dbReference type="ARBA" id="ARBA00022448"/>
    </source>
</evidence>
<keyword evidence="13" id="KW-1185">Reference proteome</keyword>
<keyword evidence="6" id="KW-0072">Autophagy</keyword>
<evidence type="ECO:0000256" key="5">
    <source>
        <dbReference type="ARBA" id="ARBA00022927"/>
    </source>
</evidence>
<keyword evidence="8" id="KW-0472">Membrane</keyword>
<keyword evidence="9" id="KW-0175">Coiled coil</keyword>
<dbReference type="InterPro" id="IPR044106">
    <property type="entry name" value="PX_Snx41/Atg20"/>
</dbReference>
<proteinExistence type="inferred from homology"/>
<keyword evidence="7" id="KW-0446">Lipid-binding</keyword>